<reference evidence="2" key="1">
    <citation type="submission" date="2021-03" db="EMBL/GenBank/DDBJ databases">
        <title>Complete Genome of Pseudoalteromonas xiamenensis STKMTI.2, a new potential marine bacterium producing anti-Vibrio compounds.</title>
        <authorList>
            <person name="Handayani D.P."/>
            <person name="Isnansetyo A."/>
            <person name="Istiqomah I."/>
            <person name="Jumina J."/>
        </authorList>
    </citation>
    <scope>NUCLEOTIDE SEQUENCE</scope>
    <source>
        <strain evidence="2">STKMTI.2</strain>
    </source>
</reference>
<dbReference type="KEGG" id="pxi:J5O05_07215"/>
<dbReference type="AlphaFoldDB" id="A0A975HLY3"/>
<accession>A0A975HLY3</accession>
<dbReference type="SUPFAM" id="SSF53448">
    <property type="entry name" value="Nucleotide-diphospho-sugar transferases"/>
    <property type="match status" value="1"/>
</dbReference>
<dbReference type="PANTHER" id="PTHR43685:SF11">
    <property type="entry name" value="GLYCOSYLTRANSFERASE TAGX-RELATED"/>
    <property type="match status" value="1"/>
</dbReference>
<dbReference type="EMBL" id="CP072133">
    <property type="protein sequence ID" value="QTH72581.1"/>
    <property type="molecule type" value="Genomic_DNA"/>
</dbReference>
<gene>
    <name evidence="2" type="ORF">J5O05_07215</name>
</gene>
<protein>
    <submittedName>
        <fullName evidence="2">Glycosyltransferase family 2 protein</fullName>
    </submittedName>
</protein>
<dbReference type="InterPro" id="IPR001173">
    <property type="entry name" value="Glyco_trans_2-like"/>
</dbReference>
<feature type="domain" description="Glycosyltransferase 2-like" evidence="1">
    <location>
        <begin position="4"/>
        <end position="129"/>
    </location>
</feature>
<organism evidence="2 3">
    <name type="scientific">Pseudoalteromonas xiamenensis</name>
    <dbReference type="NCBI Taxonomy" id="882626"/>
    <lineage>
        <taxon>Bacteria</taxon>
        <taxon>Pseudomonadati</taxon>
        <taxon>Pseudomonadota</taxon>
        <taxon>Gammaproteobacteria</taxon>
        <taxon>Alteromonadales</taxon>
        <taxon>Pseudoalteromonadaceae</taxon>
        <taxon>Pseudoalteromonas</taxon>
    </lineage>
</organism>
<dbReference type="InterPro" id="IPR050834">
    <property type="entry name" value="Glycosyltransf_2"/>
</dbReference>
<sequence>MKISVIIPLYNKASYIRRTLESIFAQTVPVFEIIVIDDGSTDNGVEIVESGYVNDVKLLRHDSNQGVSTARNTGIKAASGDFIAFLDADDYWQPQHVSVLYQLRQKYPQANVLCAGYEFYDGLSHRAFRNMHLPKDRGVIDDYFKACCHADLPITASSVCVAKTSLDAIGLFPVDIALGEDQIVWAKLACSETVAFDASLTVVYDLSASRGKEFLKDKTLPSPHTQILTTMLESGAVPDGLHRSLEYLLHLTILNCVKRNLQTGNKKYAFELLRKHELLCWDKYRVLAFVCLMLPTALLNKVFSYARNFR</sequence>
<evidence type="ECO:0000313" key="3">
    <source>
        <dbReference type="Proteomes" id="UP000664904"/>
    </source>
</evidence>
<proteinExistence type="predicted"/>
<keyword evidence="3" id="KW-1185">Reference proteome</keyword>
<dbReference type="RefSeq" id="WP_208844205.1">
    <property type="nucleotide sequence ID" value="NZ_CP072133.1"/>
</dbReference>
<dbReference type="Proteomes" id="UP000664904">
    <property type="component" value="Chromosome"/>
</dbReference>
<name>A0A975HLY3_9GAMM</name>
<dbReference type="PANTHER" id="PTHR43685">
    <property type="entry name" value="GLYCOSYLTRANSFERASE"/>
    <property type="match status" value="1"/>
</dbReference>
<evidence type="ECO:0000313" key="2">
    <source>
        <dbReference type="EMBL" id="QTH72581.1"/>
    </source>
</evidence>
<evidence type="ECO:0000259" key="1">
    <source>
        <dbReference type="Pfam" id="PF00535"/>
    </source>
</evidence>
<dbReference type="InterPro" id="IPR029044">
    <property type="entry name" value="Nucleotide-diphossugar_trans"/>
</dbReference>
<dbReference type="CDD" id="cd00761">
    <property type="entry name" value="Glyco_tranf_GTA_type"/>
    <property type="match status" value="1"/>
</dbReference>
<dbReference type="Pfam" id="PF00535">
    <property type="entry name" value="Glycos_transf_2"/>
    <property type="match status" value="1"/>
</dbReference>
<dbReference type="Gene3D" id="3.90.550.10">
    <property type="entry name" value="Spore Coat Polysaccharide Biosynthesis Protein SpsA, Chain A"/>
    <property type="match status" value="1"/>
</dbReference>